<reference evidence="4" key="1">
    <citation type="journal article" date="2019" name="Int. J. Syst. Evol. Microbiol.">
        <title>The Global Catalogue of Microorganisms (GCM) 10K type strain sequencing project: providing services to taxonomists for standard genome sequencing and annotation.</title>
        <authorList>
            <consortium name="The Broad Institute Genomics Platform"/>
            <consortium name="The Broad Institute Genome Sequencing Center for Infectious Disease"/>
            <person name="Wu L."/>
            <person name="Ma J."/>
        </authorList>
    </citation>
    <scope>NUCLEOTIDE SEQUENCE [LARGE SCALE GENOMIC DNA]</scope>
    <source>
        <strain evidence="4">JCM 17810</strain>
    </source>
</reference>
<accession>A0ABP8LFQ1</accession>
<evidence type="ECO:0000313" key="4">
    <source>
        <dbReference type="Proteomes" id="UP001500622"/>
    </source>
</evidence>
<gene>
    <name evidence="3" type="ORF">GCM10023169_30380</name>
</gene>
<feature type="chain" id="PRO_5046343735" description="DUF4352 domain-containing protein" evidence="2">
    <location>
        <begin position="22"/>
        <end position="315"/>
    </location>
</feature>
<name>A0ABP8LFQ1_9MICO</name>
<protein>
    <recommendedName>
        <fullName evidence="5">DUF4352 domain-containing protein</fullName>
    </recommendedName>
</protein>
<feature type="compositionally biased region" description="Gly residues" evidence="1">
    <location>
        <begin position="111"/>
        <end position="123"/>
    </location>
</feature>
<keyword evidence="2" id="KW-0732">Signal</keyword>
<dbReference type="EMBL" id="BAABGN010000012">
    <property type="protein sequence ID" value="GAA4428829.1"/>
    <property type="molecule type" value="Genomic_DNA"/>
</dbReference>
<feature type="compositionally biased region" description="Acidic residues" evidence="1">
    <location>
        <begin position="90"/>
        <end position="101"/>
    </location>
</feature>
<evidence type="ECO:0000256" key="1">
    <source>
        <dbReference type="SAM" id="MobiDB-lite"/>
    </source>
</evidence>
<proteinExistence type="predicted"/>
<dbReference type="Proteomes" id="UP001500622">
    <property type="component" value="Unassembled WGS sequence"/>
</dbReference>
<sequence>MRPSRSLSSAAVAAGASLLLAACGGGAGHDGAAPGQGESTSVEAPGPDEPTSSEDRPTQPPSTRPTTEPSPSERPPQERPTTEGERPPSSEDESEPDDPPDDPPTADRDGGGPGLDPDGGGGPTTDPEDAGEPTTPPTPDPVHGPTSPVDFGETYQWDNGLAVTVEAPHPLDDEVTSSSTEDESDVPTPEARRTEPPDDASQEETPTATPEEGGTAGTAPPGDVLVFDITVVNRTPEGVRSLYIAPKIEGAACECAEHFDPGAGLTGTPSSTLPPGEQMSFSVAFATSAPADLELQVWPEYRYAPALFVPDVGSA</sequence>
<evidence type="ECO:0000256" key="2">
    <source>
        <dbReference type="SAM" id="SignalP"/>
    </source>
</evidence>
<feature type="compositionally biased region" description="Low complexity" evidence="1">
    <location>
        <begin position="203"/>
        <end position="222"/>
    </location>
</feature>
<dbReference type="RefSeq" id="WP_345217114.1">
    <property type="nucleotide sequence ID" value="NZ_BAABGN010000012.1"/>
</dbReference>
<feature type="compositionally biased region" description="Basic and acidic residues" evidence="1">
    <location>
        <begin position="75"/>
        <end position="89"/>
    </location>
</feature>
<comment type="caution">
    <text evidence="3">The sequence shown here is derived from an EMBL/GenBank/DDBJ whole genome shotgun (WGS) entry which is preliminary data.</text>
</comment>
<evidence type="ECO:0000313" key="3">
    <source>
        <dbReference type="EMBL" id="GAA4428829.1"/>
    </source>
</evidence>
<feature type="region of interest" description="Disordered" evidence="1">
    <location>
        <begin position="22"/>
        <end position="222"/>
    </location>
</feature>
<evidence type="ECO:0008006" key="5">
    <source>
        <dbReference type="Google" id="ProtNLM"/>
    </source>
</evidence>
<keyword evidence="4" id="KW-1185">Reference proteome</keyword>
<dbReference type="PROSITE" id="PS51257">
    <property type="entry name" value="PROKAR_LIPOPROTEIN"/>
    <property type="match status" value="1"/>
</dbReference>
<organism evidence="3 4">
    <name type="scientific">Georgenia halophila</name>
    <dbReference type="NCBI Taxonomy" id="620889"/>
    <lineage>
        <taxon>Bacteria</taxon>
        <taxon>Bacillati</taxon>
        <taxon>Actinomycetota</taxon>
        <taxon>Actinomycetes</taxon>
        <taxon>Micrococcales</taxon>
        <taxon>Bogoriellaceae</taxon>
        <taxon>Georgenia</taxon>
    </lineage>
</organism>
<feature type="signal peptide" evidence="2">
    <location>
        <begin position="1"/>
        <end position="21"/>
    </location>
</feature>